<accession>A0ACC1P1N6</accession>
<comment type="caution">
    <text evidence="1">The sequence shown here is derived from an EMBL/GenBank/DDBJ whole genome shotgun (WGS) entry which is preliminary data.</text>
</comment>
<name>A0ACC1P1N6_9PEZI</name>
<reference evidence="1" key="1">
    <citation type="submission" date="2022-10" db="EMBL/GenBank/DDBJ databases">
        <title>Genome Sequence of Xylaria curta.</title>
        <authorList>
            <person name="Buettner E."/>
        </authorList>
    </citation>
    <scope>NUCLEOTIDE SEQUENCE</scope>
    <source>
        <strain evidence="1">Babe10</strain>
    </source>
</reference>
<protein>
    <submittedName>
        <fullName evidence="1">Uncharacterized protein</fullName>
    </submittedName>
</protein>
<gene>
    <name evidence="1" type="ORF">NUW58_g5444</name>
</gene>
<proteinExistence type="predicted"/>
<organism evidence="1 2">
    <name type="scientific">Xylaria curta</name>
    <dbReference type="NCBI Taxonomy" id="42375"/>
    <lineage>
        <taxon>Eukaryota</taxon>
        <taxon>Fungi</taxon>
        <taxon>Dikarya</taxon>
        <taxon>Ascomycota</taxon>
        <taxon>Pezizomycotina</taxon>
        <taxon>Sordariomycetes</taxon>
        <taxon>Xylariomycetidae</taxon>
        <taxon>Xylariales</taxon>
        <taxon>Xylariaceae</taxon>
        <taxon>Xylaria</taxon>
    </lineage>
</organism>
<dbReference type="EMBL" id="JAPDGR010001077">
    <property type="protein sequence ID" value="KAJ2985599.1"/>
    <property type="molecule type" value="Genomic_DNA"/>
</dbReference>
<sequence length="289" mass="32306">MAEPFSIVTGALSVAALFNNCVTSFEYIQLGRHFGGDYERCQLKLDIAKTRLSRWGQAADINNDPRFAIDEPQDKISRQVQAVLEELEQLFSTLQKASKRYAIDAVQEDLALLQIEDMRPVARNLHSRLDAIVKQRAKKTSFFKKTYWALYDAKNFEKLVTQATGFVDDLEKLFPVKDARRLVDIEIEEVKEDEPSLRALQSAAADTDSVLAEVVAQRLATSGDENYIKELRNDEQSRVRLGSEWSASALGRGIGSLAPTKNRADFVVARGSSVTHIGNSYGGRGIFDD</sequence>
<evidence type="ECO:0000313" key="2">
    <source>
        <dbReference type="Proteomes" id="UP001143856"/>
    </source>
</evidence>
<keyword evidence="2" id="KW-1185">Reference proteome</keyword>
<evidence type="ECO:0000313" key="1">
    <source>
        <dbReference type="EMBL" id="KAJ2985599.1"/>
    </source>
</evidence>
<dbReference type="Proteomes" id="UP001143856">
    <property type="component" value="Unassembled WGS sequence"/>
</dbReference>